<feature type="compositionally biased region" description="Acidic residues" evidence="1">
    <location>
        <begin position="159"/>
        <end position="168"/>
    </location>
</feature>
<dbReference type="AlphaFoldDB" id="A0AAV5VN85"/>
<evidence type="ECO:0000313" key="3">
    <source>
        <dbReference type="Proteomes" id="UP001432322"/>
    </source>
</evidence>
<comment type="caution">
    <text evidence="2">The sequence shown here is derived from an EMBL/GenBank/DDBJ whole genome shotgun (WGS) entry which is preliminary data.</text>
</comment>
<dbReference type="Proteomes" id="UP001432322">
    <property type="component" value="Unassembled WGS sequence"/>
</dbReference>
<keyword evidence="3" id="KW-1185">Reference proteome</keyword>
<name>A0AAV5VN85_9BILA</name>
<evidence type="ECO:0000313" key="2">
    <source>
        <dbReference type="EMBL" id="GMT19798.1"/>
    </source>
</evidence>
<gene>
    <name evidence="2" type="ORF">PFISCL1PPCAC_11095</name>
</gene>
<feature type="region of interest" description="Disordered" evidence="1">
    <location>
        <begin position="118"/>
        <end position="175"/>
    </location>
</feature>
<accession>A0AAV5VN85</accession>
<dbReference type="EMBL" id="BTSY01000003">
    <property type="protein sequence ID" value="GMT19798.1"/>
    <property type="molecule type" value="Genomic_DNA"/>
</dbReference>
<protein>
    <submittedName>
        <fullName evidence="2">Uncharacterized protein</fullName>
    </submittedName>
</protein>
<evidence type="ECO:0000256" key="1">
    <source>
        <dbReference type="SAM" id="MobiDB-lite"/>
    </source>
</evidence>
<organism evidence="2 3">
    <name type="scientific">Pristionchus fissidentatus</name>
    <dbReference type="NCBI Taxonomy" id="1538716"/>
    <lineage>
        <taxon>Eukaryota</taxon>
        <taxon>Metazoa</taxon>
        <taxon>Ecdysozoa</taxon>
        <taxon>Nematoda</taxon>
        <taxon>Chromadorea</taxon>
        <taxon>Rhabditida</taxon>
        <taxon>Rhabditina</taxon>
        <taxon>Diplogasteromorpha</taxon>
        <taxon>Diplogasteroidea</taxon>
        <taxon>Neodiplogasteridae</taxon>
        <taxon>Pristionchus</taxon>
    </lineage>
</organism>
<reference evidence="2" key="1">
    <citation type="submission" date="2023-10" db="EMBL/GenBank/DDBJ databases">
        <title>Genome assembly of Pristionchus species.</title>
        <authorList>
            <person name="Yoshida K."/>
            <person name="Sommer R.J."/>
        </authorList>
    </citation>
    <scope>NUCLEOTIDE SEQUENCE</scope>
    <source>
        <strain evidence="2">RS5133</strain>
    </source>
</reference>
<sequence>MGNTRSSSARLHNTREHLEPQILHSYQKIIMRTVWRHMAQGGHASSGATALKRLMLKEPKIKNVFHHTAVLSRMKASSNRNEGDTKTRTCSLNDHQVEIVRFMQFGFLQRQSFASLVPPRPILKSSPSREKDLNGNLSRKNSLRRKESVRFNNNKRSDDDEEEEEEIDYGYARAG</sequence>
<feature type="non-terminal residue" evidence="2">
    <location>
        <position position="175"/>
    </location>
</feature>
<proteinExistence type="predicted"/>